<gene>
    <name evidence="3" type="ORF">MAUB_09070</name>
</gene>
<dbReference type="SUPFAM" id="SSF51735">
    <property type="entry name" value="NAD(P)-binding Rossmann-fold domains"/>
    <property type="match status" value="1"/>
</dbReference>
<keyword evidence="2" id="KW-0560">Oxidoreductase</keyword>
<comment type="similarity">
    <text evidence="1">Belongs to the short-chain dehydrogenases/reductases (SDR) family.</text>
</comment>
<dbReference type="EMBL" id="AP022577">
    <property type="protein sequence ID" value="BBX83034.1"/>
    <property type="molecule type" value="Genomic_DNA"/>
</dbReference>
<dbReference type="Gene3D" id="3.40.50.720">
    <property type="entry name" value="NAD(P)-binding Rossmann-like Domain"/>
    <property type="match status" value="1"/>
</dbReference>
<dbReference type="Pfam" id="PF00106">
    <property type="entry name" value="adh_short"/>
    <property type="match status" value="1"/>
</dbReference>
<evidence type="ECO:0000313" key="3">
    <source>
        <dbReference type="EMBL" id="BBX83034.1"/>
    </source>
</evidence>
<accession>A0ABN5YRL4</accession>
<sequence>MAATSSKAVLITGANVGLGKEVARQLALAGDFDKIYLACRNADSGQSAAADLERRTGRPIFTVVRMDLTDLDSVRSALSTLDDPLHSVVMNAGGTGGPTPLALTADGVTHVFGSNVLGHVILLESLLAAGALTDAAVLVGSEAARGVPSMRMPQPTFANHSVEEFASVIDGSFFKQHKFNAFLAYGQVKYLGALWMSALARQHPDLRLLTVSPGNTAGTDALRDMGPVIRALMNHLLLPYVLPALGRGHRLETGAQRLVDGVIDQQLRSGVFYASAPGKVIGPLVDQSEILADFSNPAIQRNADEAIHRFAGSSGRPPRTYRTN</sequence>
<evidence type="ECO:0000256" key="2">
    <source>
        <dbReference type="ARBA" id="ARBA00023002"/>
    </source>
</evidence>
<dbReference type="InterPro" id="IPR002347">
    <property type="entry name" value="SDR_fam"/>
</dbReference>
<dbReference type="PANTHER" id="PTHR24320:SF152">
    <property type="entry name" value="SHORT-CHAIN DEHYDROGENASE_REDUCTASE FAMILY PROTEIN"/>
    <property type="match status" value="1"/>
</dbReference>
<dbReference type="PANTHER" id="PTHR24320">
    <property type="entry name" value="RETINOL DEHYDROGENASE"/>
    <property type="match status" value="1"/>
</dbReference>
<evidence type="ECO:0008006" key="5">
    <source>
        <dbReference type="Google" id="ProtNLM"/>
    </source>
</evidence>
<dbReference type="InterPro" id="IPR036291">
    <property type="entry name" value="NAD(P)-bd_dom_sf"/>
</dbReference>
<evidence type="ECO:0000256" key="1">
    <source>
        <dbReference type="ARBA" id="ARBA00006484"/>
    </source>
</evidence>
<protein>
    <recommendedName>
        <fullName evidence="5">Short-chain dehydrogenase</fullName>
    </recommendedName>
</protein>
<keyword evidence="4" id="KW-1185">Reference proteome</keyword>
<reference evidence="3 4" key="1">
    <citation type="journal article" date="2019" name="Emerg. Microbes Infect.">
        <title>Comprehensive subspecies identification of 175 nontuberculous mycobacteria species based on 7547 genomic profiles.</title>
        <authorList>
            <person name="Matsumoto Y."/>
            <person name="Kinjo T."/>
            <person name="Motooka D."/>
            <person name="Nabeya D."/>
            <person name="Jung N."/>
            <person name="Uechi K."/>
            <person name="Horii T."/>
            <person name="Iida T."/>
            <person name="Fujita J."/>
            <person name="Nakamura S."/>
        </authorList>
    </citation>
    <scope>NUCLEOTIDE SEQUENCE [LARGE SCALE GENOMIC DNA]</scope>
    <source>
        <strain evidence="3 4">JCM 15296</strain>
    </source>
</reference>
<dbReference type="Proteomes" id="UP000465609">
    <property type="component" value="Chromosome"/>
</dbReference>
<organism evidence="3 4">
    <name type="scientific">Mycolicibacterium aubagnense</name>
    <dbReference type="NCBI Taxonomy" id="319707"/>
    <lineage>
        <taxon>Bacteria</taxon>
        <taxon>Bacillati</taxon>
        <taxon>Actinomycetota</taxon>
        <taxon>Actinomycetes</taxon>
        <taxon>Mycobacteriales</taxon>
        <taxon>Mycobacteriaceae</taxon>
        <taxon>Mycolicibacterium</taxon>
    </lineage>
</organism>
<evidence type="ECO:0000313" key="4">
    <source>
        <dbReference type="Proteomes" id="UP000465609"/>
    </source>
</evidence>
<dbReference type="RefSeq" id="WP_138231000.1">
    <property type="nucleotide sequence ID" value="NZ_AP022577.1"/>
</dbReference>
<proteinExistence type="inferred from homology"/>
<name>A0ABN5YRL4_9MYCO</name>